<protein>
    <submittedName>
        <fullName evidence="7">Uncharacterized protein</fullName>
    </submittedName>
</protein>
<comment type="caution">
    <text evidence="7">The sequence shown here is derived from an EMBL/GenBank/DDBJ whole genome shotgun (WGS) entry which is preliminary data.</text>
</comment>
<dbReference type="CDD" id="cd02440">
    <property type="entry name" value="AdoMet_MTases"/>
    <property type="match status" value="1"/>
</dbReference>
<evidence type="ECO:0000256" key="1">
    <source>
        <dbReference type="ARBA" id="ARBA00022603"/>
    </source>
</evidence>
<dbReference type="GO" id="GO:0008757">
    <property type="term" value="F:S-adenosylmethionine-dependent methyltransferase activity"/>
    <property type="evidence" value="ECO:0007669"/>
    <property type="project" value="UniProtKB-ARBA"/>
</dbReference>
<gene>
    <name evidence="7" type="ORF">Fmac_001210</name>
</gene>
<dbReference type="InterPro" id="IPR029063">
    <property type="entry name" value="SAM-dependent_MTases_sf"/>
</dbReference>
<dbReference type="GO" id="GO:0032259">
    <property type="term" value="P:methylation"/>
    <property type="evidence" value="ECO:0007669"/>
    <property type="project" value="UniProtKB-KW"/>
</dbReference>
<organism evidence="7 8">
    <name type="scientific">Flemingia macrophylla</name>
    <dbReference type="NCBI Taxonomy" id="520843"/>
    <lineage>
        <taxon>Eukaryota</taxon>
        <taxon>Viridiplantae</taxon>
        <taxon>Streptophyta</taxon>
        <taxon>Embryophyta</taxon>
        <taxon>Tracheophyta</taxon>
        <taxon>Spermatophyta</taxon>
        <taxon>Magnoliopsida</taxon>
        <taxon>eudicotyledons</taxon>
        <taxon>Gunneridae</taxon>
        <taxon>Pentapetalae</taxon>
        <taxon>rosids</taxon>
        <taxon>fabids</taxon>
        <taxon>Fabales</taxon>
        <taxon>Fabaceae</taxon>
        <taxon>Papilionoideae</taxon>
        <taxon>50 kb inversion clade</taxon>
        <taxon>NPAAA clade</taxon>
        <taxon>indigoferoid/millettioid clade</taxon>
        <taxon>Phaseoleae</taxon>
        <taxon>Flemingia</taxon>
    </lineage>
</organism>
<keyword evidence="3" id="KW-0949">S-adenosyl-L-methionine</keyword>
<dbReference type="Pfam" id="PF00891">
    <property type="entry name" value="Methyltransf_2"/>
    <property type="match status" value="1"/>
</dbReference>
<evidence type="ECO:0000259" key="6">
    <source>
        <dbReference type="Pfam" id="PF08100"/>
    </source>
</evidence>
<proteinExistence type="predicted"/>
<keyword evidence="1" id="KW-0489">Methyltransferase</keyword>
<dbReference type="SUPFAM" id="SSF46785">
    <property type="entry name" value="Winged helix' DNA-binding domain"/>
    <property type="match status" value="1"/>
</dbReference>
<dbReference type="Proteomes" id="UP001603857">
    <property type="component" value="Unassembled WGS sequence"/>
</dbReference>
<dbReference type="Gene3D" id="1.10.10.10">
    <property type="entry name" value="Winged helix-like DNA-binding domain superfamily/Winged helix DNA-binding domain"/>
    <property type="match status" value="1"/>
</dbReference>
<feature type="domain" description="O-methyltransferase dimerisation" evidence="6">
    <location>
        <begin position="27"/>
        <end position="119"/>
    </location>
</feature>
<dbReference type="InterPro" id="IPR012967">
    <property type="entry name" value="COMT_dimerisation"/>
</dbReference>
<evidence type="ECO:0000259" key="5">
    <source>
        <dbReference type="Pfam" id="PF00891"/>
    </source>
</evidence>
<dbReference type="Gene3D" id="3.40.50.150">
    <property type="entry name" value="Vaccinia Virus protein VP39"/>
    <property type="match status" value="1"/>
</dbReference>
<evidence type="ECO:0000313" key="7">
    <source>
        <dbReference type="EMBL" id="KAL2347210.1"/>
    </source>
</evidence>
<reference evidence="7 8" key="1">
    <citation type="submission" date="2024-08" db="EMBL/GenBank/DDBJ databases">
        <title>Insights into the chromosomal genome structure of Flemingia macrophylla.</title>
        <authorList>
            <person name="Ding Y."/>
            <person name="Zhao Y."/>
            <person name="Bi W."/>
            <person name="Wu M."/>
            <person name="Zhao G."/>
            <person name="Gong Y."/>
            <person name="Li W."/>
            <person name="Zhang P."/>
        </authorList>
    </citation>
    <scope>NUCLEOTIDE SEQUENCE [LARGE SCALE GENOMIC DNA]</scope>
    <source>
        <strain evidence="7">DYQJB</strain>
        <tissue evidence="7">Leaf</tissue>
    </source>
</reference>
<dbReference type="PIRSF" id="PIRSF005739">
    <property type="entry name" value="O-mtase"/>
    <property type="match status" value="1"/>
</dbReference>
<evidence type="ECO:0000256" key="3">
    <source>
        <dbReference type="ARBA" id="ARBA00022691"/>
    </source>
</evidence>
<sequence>MSPNSEERELRSEVAKDDDPYLCAMLLCHSQVFPAVVNAAIDINLFNIIAKAESSCDSTLSASQIASLFPNQHPQLANCLERILPLLASYSLLDCSIRTNQDATRERVYSLSPVGKYFAFDTDGSSLASLATVGHHGYHYLWTNVKDAITKPNCNTHFENVYGLPIYQYMETNADLNHMFKIAMAQSSPIAMKRVIQSYKGFEGVSTLVDVGGGVGETLKLILSAYPSIKGINFDLPQMIQHALPHPGIEHIGGDMFKSVPNGGDAILLKTICHNWPDEDCIKFLKNCRKVLPPHGKVIVLEYILPEVPTSSGISKFTFGVDNAMMLAHGAKERTANEFEILCKNSGFSKFHLASDGISFTVGVMEFYK</sequence>
<dbReference type="InterPro" id="IPR036390">
    <property type="entry name" value="WH_DNA-bd_sf"/>
</dbReference>
<keyword evidence="8" id="KW-1185">Reference proteome</keyword>
<dbReference type="FunFam" id="3.40.50.150:FF:000705">
    <property type="entry name" value="Uncharacterized protein"/>
    <property type="match status" value="1"/>
</dbReference>
<feature type="active site" description="Proton acceptor" evidence="4">
    <location>
        <position position="274"/>
    </location>
</feature>
<evidence type="ECO:0000256" key="4">
    <source>
        <dbReference type="PIRSR" id="PIRSR005739-1"/>
    </source>
</evidence>
<dbReference type="PANTHER" id="PTHR11746">
    <property type="entry name" value="O-METHYLTRANSFERASE"/>
    <property type="match status" value="1"/>
</dbReference>
<dbReference type="InterPro" id="IPR016461">
    <property type="entry name" value="COMT-like"/>
</dbReference>
<dbReference type="FunFam" id="1.10.10.10:FF:000357">
    <property type="entry name" value="Caffeic acid 3-O-methyltransferase"/>
    <property type="match status" value="1"/>
</dbReference>
<name>A0ABD1NJ90_9FABA</name>
<feature type="domain" description="O-methyltransferase C-terminal" evidence="5">
    <location>
        <begin position="142"/>
        <end position="349"/>
    </location>
</feature>
<dbReference type="EMBL" id="JBGMDY010000001">
    <property type="protein sequence ID" value="KAL2347210.1"/>
    <property type="molecule type" value="Genomic_DNA"/>
</dbReference>
<evidence type="ECO:0000256" key="2">
    <source>
        <dbReference type="ARBA" id="ARBA00022679"/>
    </source>
</evidence>
<keyword evidence="2" id="KW-0808">Transferase</keyword>
<dbReference type="SUPFAM" id="SSF53335">
    <property type="entry name" value="S-adenosyl-L-methionine-dependent methyltransferases"/>
    <property type="match status" value="1"/>
</dbReference>
<dbReference type="Pfam" id="PF08100">
    <property type="entry name" value="Dimerisation"/>
    <property type="match status" value="1"/>
</dbReference>
<dbReference type="AlphaFoldDB" id="A0ABD1NJ90"/>
<dbReference type="PROSITE" id="PS51683">
    <property type="entry name" value="SAM_OMT_II"/>
    <property type="match status" value="1"/>
</dbReference>
<dbReference type="InterPro" id="IPR001077">
    <property type="entry name" value="COMT_C"/>
</dbReference>
<evidence type="ECO:0000313" key="8">
    <source>
        <dbReference type="Proteomes" id="UP001603857"/>
    </source>
</evidence>
<dbReference type="InterPro" id="IPR036388">
    <property type="entry name" value="WH-like_DNA-bd_sf"/>
</dbReference>
<accession>A0ABD1NJ90</accession>